<comment type="caution">
    <text evidence="2">The sequence shown here is derived from an EMBL/GenBank/DDBJ whole genome shotgun (WGS) entry which is preliminary data.</text>
</comment>
<dbReference type="EMBL" id="AKHW03000487">
    <property type="protein sequence ID" value="KYO46781.1"/>
    <property type="molecule type" value="Genomic_DNA"/>
</dbReference>
<dbReference type="AlphaFoldDB" id="A0A151PCG8"/>
<proteinExistence type="predicted"/>
<evidence type="ECO:0000313" key="3">
    <source>
        <dbReference type="Proteomes" id="UP000050525"/>
    </source>
</evidence>
<organism evidence="2 3">
    <name type="scientific">Alligator mississippiensis</name>
    <name type="common">American alligator</name>
    <dbReference type="NCBI Taxonomy" id="8496"/>
    <lineage>
        <taxon>Eukaryota</taxon>
        <taxon>Metazoa</taxon>
        <taxon>Chordata</taxon>
        <taxon>Craniata</taxon>
        <taxon>Vertebrata</taxon>
        <taxon>Euteleostomi</taxon>
        <taxon>Archelosauria</taxon>
        <taxon>Archosauria</taxon>
        <taxon>Crocodylia</taxon>
        <taxon>Alligatoridae</taxon>
        <taxon>Alligatorinae</taxon>
        <taxon>Alligator</taxon>
    </lineage>
</organism>
<keyword evidence="1" id="KW-0472">Membrane</keyword>
<protein>
    <submittedName>
        <fullName evidence="2">Uncharacterized protein</fullName>
    </submittedName>
</protein>
<evidence type="ECO:0000313" key="2">
    <source>
        <dbReference type="EMBL" id="KYO46781.1"/>
    </source>
</evidence>
<keyword evidence="3" id="KW-1185">Reference proteome</keyword>
<keyword evidence="1" id="KW-1133">Transmembrane helix</keyword>
<keyword evidence="1" id="KW-0812">Transmembrane</keyword>
<feature type="transmembrane region" description="Helical" evidence="1">
    <location>
        <begin position="35"/>
        <end position="60"/>
    </location>
</feature>
<name>A0A151PCG8_ALLMI</name>
<reference evidence="2 3" key="1">
    <citation type="journal article" date="2012" name="Genome Biol.">
        <title>Sequencing three crocodilian genomes to illuminate the evolution of archosaurs and amniotes.</title>
        <authorList>
            <person name="St John J.A."/>
            <person name="Braun E.L."/>
            <person name="Isberg S.R."/>
            <person name="Miles L.G."/>
            <person name="Chong A.Y."/>
            <person name="Gongora J."/>
            <person name="Dalzell P."/>
            <person name="Moran C."/>
            <person name="Bed'hom B."/>
            <person name="Abzhanov A."/>
            <person name="Burgess S.C."/>
            <person name="Cooksey A.M."/>
            <person name="Castoe T.A."/>
            <person name="Crawford N.G."/>
            <person name="Densmore L.D."/>
            <person name="Drew J.C."/>
            <person name="Edwards S.V."/>
            <person name="Faircloth B.C."/>
            <person name="Fujita M.K."/>
            <person name="Greenwold M.J."/>
            <person name="Hoffmann F.G."/>
            <person name="Howard J.M."/>
            <person name="Iguchi T."/>
            <person name="Janes D.E."/>
            <person name="Khan S.Y."/>
            <person name="Kohno S."/>
            <person name="de Koning A.J."/>
            <person name="Lance S.L."/>
            <person name="McCarthy F.M."/>
            <person name="McCormack J.E."/>
            <person name="Merchant M.E."/>
            <person name="Peterson D.G."/>
            <person name="Pollock D.D."/>
            <person name="Pourmand N."/>
            <person name="Raney B.J."/>
            <person name="Roessler K.A."/>
            <person name="Sanford J.R."/>
            <person name="Sawyer R.H."/>
            <person name="Schmidt C.J."/>
            <person name="Triplett E.W."/>
            <person name="Tuberville T.D."/>
            <person name="Venegas-Anaya M."/>
            <person name="Howard J.T."/>
            <person name="Jarvis E.D."/>
            <person name="Guillette L.J.Jr."/>
            <person name="Glenn T.C."/>
            <person name="Green R.E."/>
            <person name="Ray D.A."/>
        </authorList>
    </citation>
    <scope>NUCLEOTIDE SEQUENCE [LARGE SCALE GENOMIC DNA]</scope>
    <source>
        <strain evidence="2">KSC_2009_1</strain>
    </source>
</reference>
<dbReference type="Proteomes" id="UP000050525">
    <property type="component" value="Unassembled WGS sequence"/>
</dbReference>
<gene>
    <name evidence="2" type="ORF">Y1Q_0014391</name>
</gene>
<evidence type="ECO:0000256" key="1">
    <source>
        <dbReference type="SAM" id="Phobius"/>
    </source>
</evidence>
<accession>A0A151PCG8</accession>
<sequence length="88" mass="9936">MVILVWGSLEYISQFPQDLMEVTCTVKRRADLFHLLSAMLLSGTPMAASVITVLSTMALLHVQSIVPTDVRYSYKCSKLLQIRTQYVN</sequence>